<gene>
    <name evidence="1" type="ORF">PISMIDRAFT_19756</name>
</gene>
<reference evidence="1 2" key="1">
    <citation type="submission" date="2014-04" db="EMBL/GenBank/DDBJ databases">
        <authorList>
            <consortium name="DOE Joint Genome Institute"/>
            <person name="Kuo A."/>
            <person name="Kohler A."/>
            <person name="Costa M.D."/>
            <person name="Nagy L.G."/>
            <person name="Floudas D."/>
            <person name="Copeland A."/>
            <person name="Barry K.W."/>
            <person name="Cichocki N."/>
            <person name="Veneault-Fourrey C."/>
            <person name="LaButti K."/>
            <person name="Lindquist E.A."/>
            <person name="Lipzen A."/>
            <person name="Lundell T."/>
            <person name="Morin E."/>
            <person name="Murat C."/>
            <person name="Sun H."/>
            <person name="Tunlid A."/>
            <person name="Henrissat B."/>
            <person name="Grigoriev I.V."/>
            <person name="Hibbett D.S."/>
            <person name="Martin F."/>
            <person name="Nordberg H.P."/>
            <person name="Cantor M.N."/>
            <person name="Hua S.X."/>
        </authorList>
    </citation>
    <scope>NUCLEOTIDE SEQUENCE [LARGE SCALE GENOMIC DNA]</scope>
    <source>
        <strain evidence="1 2">441</strain>
    </source>
</reference>
<protein>
    <submittedName>
        <fullName evidence="1">Unplaced genomic scaffold scaffold_601, whole genome shotgun sequence</fullName>
    </submittedName>
</protein>
<dbReference type="STRING" id="765257.A0A0C9YTE4"/>
<dbReference type="HOGENOM" id="CLU_2172052_0_0_1"/>
<evidence type="ECO:0000313" key="2">
    <source>
        <dbReference type="Proteomes" id="UP000054018"/>
    </source>
</evidence>
<dbReference type="EMBL" id="KN834285">
    <property type="protein sequence ID" value="KIK11168.1"/>
    <property type="molecule type" value="Genomic_DNA"/>
</dbReference>
<keyword evidence="2" id="KW-1185">Reference proteome</keyword>
<dbReference type="AlphaFoldDB" id="A0A0C9YTE4"/>
<name>A0A0C9YTE4_9AGAM</name>
<reference evidence="2" key="2">
    <citation type="submission" date="2015-01" db="EMBL/GenBank/DDBJ databases">
        <title>Evolutionary Origins and Diversification of the Mycorrhizal Mutualists.</title>
        <authorList>
            <consortium name="DOE Joint Genome Institute"/>
            <consortium name="Mycorrhizal Genomics Consortium"/>
            <person name="Kohler A."/>
            <person name="Kuo A."/>
            <person name="Nagy L.G."/>
            <person name="Floudas D."/>
            <person name="Copeland A."/>
            <person name="Barry K.W."/>
            <person name="Cichocki N."/>
            <person name="Veneault-Fourrey C."/>
            <person name="LaButti K."/>
            <person name="Lindquist E.A."/>
            <person name="Lipzen A."/>
            <person name="Lundell T."/>
            <person name="Morin E."/>
            <person name="Murat C."/>
            <person name="Riley R."/>
            <person name="Ohm R."/>
            <person name="Sun H."/>
            <person name="Tunlid A."/>
            <person name="Henrissat B."/>
            <person name="Grigoriev I.V."/>
            <person name="Hibbett D.S."/>
            <person name="Martin F."/>
        </authorList>
    </citation>
    <scope>NUCLEOTIDE SEQUENCE [LARGE SCALE GENOMIC DNA]</scope>
    <source>
        <strain evidence="2">441</strain>
    </source>
</reference>
<dbReference type="Proteomes" id="UP000054018">
    <property type="component" value="Unassembled WGS sequence"/>
</dbReference>
<accession>A0A0C9YTE4</accession>
<evidence type="ECO:0000313" key="1">
    <source>
        <dbReference type="EMBL" id="KIK11168.1"/>
    </source>
</evidence>
<organism evidence="1 2">
    <name type="scientific">Pisolithus microcarpus 441</name>
    <dbReference type="NCBI Taxonomy" id="765257"/>
    <lineage>
        <taxon>Eukaryota</taxon>
        <taxon>Fungi</taxon>
        <taxon>Dikarya</taxon>
        <taxon>Basidiomycota</taxon>
        <taxon>Agaricomycotina</taxon>
        <taxon>Agaricomycetes</taxon>
        <taxon>Agaricomycetidae</taxon>
        <taxon>Boletales</taxon>
        <taxon>Sclerodermatineae</taxon>
        <taxon>Pisolithaceae</taxon>
        <taxon>Pisolithus</taxon>
    </lineage>
</organism>
<sequence>MSMLPLSQDVLDSPLQQYDDDVDIFDPPFHHKPFIPDDAPHLIDWFDSTLKRPASFIAEKTCKMVCYLWFSSPSPSSHISLSHQILSPPYSPEILATTSPLQLALSAAFV</sequence>
<proteinExistence type="predicted"/>